<comment type="caution">
    <text evidence="3">The sequence shown here is derived from an EMBL/GenBank/DDBJ whole genome shotgun (WGS) entry which is preliminary data.</text>
</comment>
<sequence length="225" mass="24730">MQMKIVIVGAGRGLGSVLSKMLAERGHTVIAGLRVPDRTSDRDNLIYLPMDVTKESEIHDAAEWVKERFGEIDAVVDVAGVLLSSDRTETLLTESLEDIREQIEVNALGIITVFREFLPVIKTDGMFIGVTSEGGSFANEGSLFPAYGISKTTANKIVQTMRVTVGDRIGVYAIHPGRMNTDMGRTTAQIEPEEAAMGFCDIIEGNIKIKKDQWFVDYHGKPMPL</sequence>
<evidence type="ECO:0000256" key="2">
    <source>
        <dbReference type="ARBA" id="ARBA00023002"/>
    </source>
</evidence>
<protein>
    <submittedName>
        <fullName evidence="3">SDR family NAD(P)-dependent oxidoreductase</fullName>
    </submittedName>
</protein>
<dbReference type="PRINTS" id="PR00081">
    <property type="entry name" value="GDHRDH"/>
</dbReference>
<dbReference type="Pfam" id="PF00106">
    <property type="entry name" value="adh_short"/>
    <property type="match status" value="1"/>
</dbReference>
<dbReference type="GO" id="GO:0016491">
    <property type="term" value="F:oxidoreductase activity"/>
    <property type="evidence" value="ECO:0007669"/>
    <property type="project" value="UniProtKB-KW"/>
</dbReference>
<dbReference type="Gene3D" id="3.40.50.720">
    <property type="entry name" value="NAD(P)-binding Rossmann-like Domain"/>
    <property type="match status" value="1"/>
</dbReference>
<dbReference type="SUPFAM" id="SSF51735">
    <property type="entry name" value="NAD(P)-binding Rossmann-fold domains"/>
    <property type="match status" value="1"/>
</dbReference>
<reference evidence="3 4" key="1">
    <citation type="submission" date="2019-08" db="EMBL/GenBank/DDBJ databases">
        <title>In-depth cultivation of the pig gut microbiome towards novel bacterial diversity and tailored functional studies.</title>
        <authorList>
            <person name="Wylensek D."/>
            <person name="Hitch T.C.A."/>
            <person name="Clavel T."/>
        </authorList>
    </citation>
    <scope>NUCLEOTIDE SEQUENCE [LARGE SCALE GENOMIC DNA]</scope>
    <source>
        <strain evidence="3 4">WCA-389-WT-23B</strain>
    </source>
</reference>
<organism evidence="3 4">
    <name type="scientific">Eisenbergiella porci</name>
    <dbReference type="NCBI Taxonomy" id="2652274"/>
    <lineage>
        <taxon>Bacteria</taxon>
        <taxon>Bacillati</taxon>
        <taxon>Bacillota</taxon>
        <taxon>Clostridia</taxon>
        <taxon>Lachnospirales</taxon>
        <taxon>Lachnospiraceae</taxon>
        <taxon>Eisenbergiella</taxon>
    </lineage>
</organism>
<dbReference type="InterPro" id="IPR036291">
    <property type="entry name" value="NAD(P)-bd_dom_sf"/>
</dbReference>
<evidence type="ECO:0000313" key="3">
    <source>
        <dbReference type="EMBL" id="MSS90968.1"/>
    </source>
</evidence>
<accession>A0A6N7WND8</accession>
<dbReference type="InterPro" id="IPR002347">
    <property type="entry name" value="SDR_fam"/>
</dbReference>
<evidence type="ECO:0000256" key="1">
    <source>
        <dbReference type="ARBA" id="ARBA00022857"/>
    </source>
</evidence>
<dbReference type="Proteomes" id="UP000436047">
    <property type="component" value="Unassembled WGS sequence"/>
</dbReference>
<dbReference type="GO" id="GO:0005737">
    <property type="term" value="C:cytoplasm"/>
    <property type="evidence" value="ECO:0007669"/>
    <property type="project" value="TreeGrafter"/>
</dbReference>
<keyword evidence="1" id="KW-0521">NADP</keyword>
<name>A0A6N7WND8_9FIRM</name>
<evidence type="ECO:0000313" key="4">
    <source>
        <dbReference type="Proteomes" id="UP000436047"/>
    </source>
</evidence>
<dbReference type="InterPro" id="IPR051468">
    <property type="entry name" value="Fungal_SecMetab_SDRs"/>
</dbReference>
<keyword evidence="2" id="KW-0560">Oxidoreductase</keyword>
<dbReference type="AlphaFoldDB" id="A0A6N7WND8"/>
<gene>
    <name evidence="3" type="ORF">FYJ45_22765</name>
</gene>
<proteinExistence type="predicted"/>
<dbReference type="PANTHER" id="PTHR43544:SF7">
    <property type="entry name" value="NADB-LER2"/>
    <property type="match status" value="1"/>
</dbReference>
<keyword evidence="4" id="KW-1185">Reference proteome</keyword>
<dbReference type="EMBL" id="VUMI01000051">
    <property type="protein sequence ID" value="MSS90968.1"/>
    <property type="molecule type" value="Genomic_DNA"/>
</dbReference>
<dbReference type="PANTHER" id="PTHR43544">
    <property type="entry name" value="SHORT-CHAIN DEHYDROGENASE/REDUCTASE"/>
    <property type="match status" value="1"/>
</dbReference>